<dbReference type="EMBL" id="JARQWQ010000107">
    <property type="protein sequence ID" value="KAK2550741.1"/>
    <property type="molecule type" value="Genomic_DNA"/>
</dbReference>
<protein>
    <submittedName>
        <fullName evidence="2">Uncharacterized protein</fullName>
    </submittedName>
</protein>
<proteinExistence type="predicted"/>
<reference evidence="2" key="1">
    <citation type="journal article" date="2023" name="G3 (Bethesda)">
        <title>Whole genome assembly and annotation of the endangered Caribbean coral Acropora cervicornis.</title>
        <authorList>
            <person name="Selwyn J.D."/>
            <person name="Vollmer S.V."/>
        </authorList>
    </citation>
    <scope>NUCLEOTIDE SEQUENCE</scope>
    <source>
        <strain evidence="2">K2</strain>
    </source>
</reference>
<organism evidence="2 3">
    <name type="scientific">Acropora cervicornis</name>
    <name type="common">Staghorn coral</name>
    <dbReference type="NCBI Taxonomy" id="6130"/>
    <lineage>
        <taxon>Eukaryota</taxon>
        <taxon>Metazoa</taxon>
        <taxon>Cnidaria</taxon>
        <taxon>Anthozoa</taxon>
        <taxon>Hexacorallia</taxon>
        <taxon>Scleractinia</taxon>
        <taxon>Astrocoeniina</taxon>
        <taxon>Acroporidae</taxon>
        <taxon>Acropora</taxon>
    </lineage>
</organism>
<reference evidence="2" key="2">
    <citation type="journal article" date="2023" name="Science">
        <title>Genomic signatures of disease resistance in endangered staghorn corals.</title>
        <authorList>
            <person name="Vollmer S.V."/>
            <person name="Selwyn J.D."/>
            <person name="Despard B.A."/>
            <person name="Roesel C.L."/>
        </authorList>
    </citation>
    <scope>NUCLEOTIDE SEQUENCE</scope>
    <source>
        <strain evidence="2">K2</strain>
    </source>
</reference>
<evidence type="ECO:0000313" key="3">
    <source>
        <dbReference type="Proteomes" id="UP001249851"/>
    </source>
</evidence>
<sequence length="146" mass="16851">MEWTRAKDVMLAKEVLYLEPFQFKERTNQSVQAWQEITSKLITNYPGDFGRLISRGGKDHLHAAENDKGNVNKKREEAVAKDVRLKAMEALSQTKKREEMEGDDSKPAKERKRSSGSDMLAYMRERVDEEMALCAKAEEPKQLQMD</sequence>
<dbReference type="Proteomes" id="UP001249851">
    <property type="component" value="Unassembled WGS sequence"/>
</dbReference>
<evidence type="ECO:0000313" key="2">
    <source>
        <dbReference type="EMBL" id="KAK2550741.1"/>
    </source>
</evidence>
<feature type="compositionally biased region" description="Basic and acidic residues" evidence="1">
    <location>
        <begin position="95"/>
        <end position="108"/>
    </location>
</feature>
<name>A0AAD9UUS4_ACRCE</name>
<dbReference type="AlphaFoldDB" id="A0AAD9UUS4"/>
<gene>
    <name evidence="2" type="ORF">P5673_028627</name>
</gene>
<feature type="region of interest" description="Disordered" evidence="1">
    <location>
        <begin position="89"/>
        <end position="123"/>
    </location>
</feature>
<accession>A0AAD9UUS4</accession>
<comment type="caution">
    <text evidence="2">The sequence shown here is derived from an EMBL/GenBank/DDBJ whole genome shotgun (WGS) entry which is preliminary data.</text>
</comment>
<evidence type="ECO:0000256" key="1">
    <source>
        <dbReference type="SAM" id="MobiDB-lite"/>
    </source>
</evidence>
<keyword evidence="3" id="KW-1185">Reference proteome</keyword>